<reference evidence="2" key="1">
    <citation type="journal article" date="2014" name="Int. J. Syst. Evol. Microbiol.">
        <title>Complete genome sequence of Corynebacterium casei LMG S-19264T (=DSM 44701T), isolated from a smear-ripened cheese.</title>
        <authorList>
            <consortium name="US DOE Joint Genome Institute (JGI-PGF)"/>
            <person name="Walter F."/>
            <person name="Albersmeier A."/>
            <person name="Kalinowski J."/>
            <person name="Ruckert C."/>
        </authorList>
    </citation>
    <scope>NUCLEOTIDE SEQUENCE</scope>
    <source>
        <strain evidence="2">JCM 3172</strain>
    </source>
</reference>
<feature type="signal peptide" evidence="1">
    <location>
        <begin position="1"/>
        <end position="27"/>
    </location>
</feature>
<proteinExistence type="predicted"/>
<accession>A0A918LM80</accession>
<comment type="caution">
    <text evidence="2">The sequence shown here is derived from an EMBL/GenBank/DDBJ whole genome shotgun (WGS) entry which is preliminary data.</text>
</comment>
<evidence type="ECO:0000313" key="2">
    <source>
        <dbReference type="EMBL" id="GGT23907.1"/>
    </source>
</evidence>
<dbReference type="RefSeq" id="WP_019885390.1">
    <property type="nucleotide sequence ID" value="NZ_BMQQ01000004.1"/>
</dbReference>
<sequence length="117" mass="12571">MSDPRRQRLQRRLARAAGAALLSVAAAGCSGLGRSAVGTITYEDEKEHHTMVTSPGVKGCHKLGAAGAVKVENLTLNDIRLYLTPDCEGRDPAYVPSRLSDTIVPGTEPWRSYTVVH</sequence>
<organism evidence="2 3">
    <name type="scientific">Streptomyces purpureus</name>
    <dbReference type="NCBI Taxonomy" id="1951"/>
    <lineage>
        <taxon>Bacteria</taxon>
        <taxon>Bacillati</taxon>
        <taxon>Actinomycetota</taxon>
        <taxon>Actinomycetes</taxon>
        <taxon>Kitasatosporales</taxon>
        <taxon>Streptomycetaceae</taxon>
        <taxon>Streptomyces</taxon>
    </lineage>
</organism>
<keyword evidence="3" id="KW-1185">Reference proteome</keyword>
<dbReference type="Proteomes" id="UP000619486">
    <property type="component" value="Unassembled WGS sequence"/>
</dbReference>
<feature type="chain" id="PRO_5038362293" description="Lipoprotein" evidence="1">
    <location>
        <begin position="28"/>
        <end position="117"/>
    </location>
</feature>
<dbReference type="AlphaFoldDB" id="A0A918LM80"/>
<evidence type="ECO:0000256" key="1">
    <source>
        <dbReference type="SAM" id="SignalP"/>
    </source>
</evidence>
<dbReference type="EMBL" id="BMQQ01000004">
    <property type="protein sequence ID" value="GGT23907.1"/>
    <property type="molecule type" value="Genomic_DNA"/>
</dbReference>
<evidence type="ECO:0008006" key="4">
    <source>
        <dbReference type="Google" id="ProtNLM"/>
    </source>
</evidence>
<reference evidence="2" key="2">
    <citation type="submission" date="2020-09" db="EMBL/GenBank/DDBJ databases">
        <authorList>
            <person name="Sun Q."/>
            <person name="Ohkuma M."/>
        </authorList>
    </citation>
    <scope>NUCLEOTIDE SEQUENCE</scope>
    <source>
        <strain evidence="2">JCM 3172</strain>
    </source>
</reference>
<keyword evidence="1" id="KW-0732">Signal</keyword>
<name>A0A918LM80_9ACTN</name>
<dbReference type="PROSITE" id="PS51257">
    <property type="entry name" value="PROKAR_LIPOPROTEIN"/>
    <property type="match status" value="1"/>
</dbReference>
<evidence type="ECO:0000313" key="3">
    <source>
        <dbReference type="Proteomes" id="UP000619486"/>
    </source>
</evidence>
<protein>
    <recommendedName>
        <fullName evidence="4">Lipoprotein</fullName>
    </recommendedName>
</protein>
<gene>
    <name evidence="2" type="ORF">GCM10014713_16120</name>
</gene>